<dbReference type="Proteomes" id="UP001271249">
    <property type="component" value="Unassembled WGS sequence"/>
</dbReference>
<dbReference type="SUPFAM" id="SSF46689">
    <property type="entry name" value="Homeodomain-like"/>
    <property type="match status" value="2"/>
</dbReference>
<dbReference type="InterPro" id="IPR050204">
    <property type="entry name" value="AraC_XylS_family_regulators"/>
</dbReference>
<organism evidence="6 7">
    <name type="scientific">Mesorhizobium captivum</name>
    <dbReference type="NCBI Taxonomy" id="3072319"/>
    <lineage>
        <taxon>Bacteria</taxon>
        <taxon>Pseudomonadati</taxon>
        <taxon>Pseudomonadota</taxon>
        <taxon>Alphaproteobacteria</taxon>
        <taxon>Hyphomicrobiales</taxon>
        <taxon>Phyllobacteriaceae</taxon>
        <taxon>Mesorhizobium</taxon>
    </lineage>
</organism>
<evidence type="ECO:0000256" key="2">
    <source>
        <dbReference type="ARBA" id="ARBA00023125"/>
    </source>
</evidence>
<keyword evidence="1" id="KW-0805">Transcription regulation</keyword>
<evidence type="ECO:0000256" key="3">
    <source>
        <dbReference type="ARBA" id="ARBA00023163"/>
    </source>
</evidence>
<feature type="region of interest" description="Disordered" evidence="4">
    <location>
        <begin position="32"/>
        <end position="52"/>
    </location>
</feature>
<dbReference type="InterPro" id="IPR018060">
    <property type="entry name" value="HTH_AraC"/>
</dbReference>
<evidence type="ECO:0000313" key="6">
    <source>
        <dbReference type="EMBL" id="MDX8491512.1"/>
    </source>
</evidence>
<sequence length="195" mass="22187">MKYRPPQIMAFDVLLPGGKCDNADTMRSRTIAAREPKAPSKVEPRPRGAERQEFELRRDNDLPAWVSEIPAERRPLLNAKGGLSISSTRLVQQFLSKNFSRKLSLAEMAAVCDLSPYHFVRAFSKTFGVSPHQYVLNLRLDFAEKLLADRRMSITDIADLSGFSSQSHFTTTMKRYRNVTPLQVRAKQVRSRTSE</sequence>
<dbReference type="RefSeq" id="WP_320225561.1">
    <property type="nucleotide sequence ID" value="NZ_JAVIJB010000006.1"/>
</dbReference>
<dbReference type="PROSITE" id="PS01124">
    <property type="entry name" value="HTH_ARAC_FAMILY_2"/>
    <property type="match status" value="1"/>
</dbReference>
<reference evidence="6 7" key="1">
    <citation type="submission" date="2023-08" db="EMBL/GenBank/DDBJ databases">
        <title>Implementing the SeqCode for naming new Mesorhizobium species isolated from Vachellia karroo root nodules.</title>
        <authorList>
            <person name="Van Lill M."/>
        </authorList>
    </citation>
    <scope>NUCLEOTIDE SEQUENCE [LARGE SCALE GENOMIC DNA]</scope>
    <source>
        <strain evidence="6 7">VK22B</strain>
    </source>
</reference>
<gene>
    <name evidence="6" type="ORF">RFN29_07960</name>
</gene>
<evidence type="ECO:0000313" key="7">
    <source>
        <dbReference type="Proteomes" id="UP001271249"/>
    </source>
</evidence>
<dbReference type="InterPro" id="IPR009057">
    <property type="entry name" value="Homeodomain-like_sf"/>
</dbReference>
<evidence type="ECO:0000256" key="4">
    <source>
        <dbReference type="SAM" id="MobiDB-lite"/>
    </source>
</evidence>
<protein>
    <submittedName>
        <fullName evidence="6">AraC family transcriptional regulator</fullName>
    </submittedName>
</protein>
<evidence type="ECO:0000259" key="5">
    <source>
        <dbReference type="PROSITE" id="PS01124"/>
    </source>
</evidence>
<keyword evidence="3" id="KW-0804">Transcription</keyword>
<feature type="domain" description="HTH araC/xylS-type" evidence="5">
    <location>
        <begin position="89"/>
        <end position="187"/>
    </location>
</feature>
<name>A0ABU4Z0D8_9HYPH</name>
<dbReference type="PANTHER" id="PTHR46796">
    <property type="entry name" value="HTH-TYPE TRANSCRIPTIONAL ACTIVATOR RHAS-RELATED"/>
    <property type="match status" value="1"/>
</dbReference>
<evidence type="ECO:0000256" key="1">
    <source>
        <dbReference type="ARBA" id="ARBA00023015"/>
    </source>
</evidence>
<dbReference type="PANTHER" id="PTHR46796:SF6">
    <property type="entry name" value="ARAC SUBFAMILY"/>
    <property type="match status" value="1"/>
</dbReference>
<dbReference type="Pfam" id="PF12833">
    <property type="entry name" value="HTH_18"/>
    <property type="match status" value="1"/>
</dbReference>
<dbReference type="EMBL" id="JAVIJC010000006">
    <property type="protein sequence ID" value="MDX8491512.1"/>
    <property type="molecule type" value="Genomic_DNA"/>
</dbReference>
<keyword evidence="2" id="KW-0238">DNA-binding</keyword>
<keyword evidence="7" id="KW-1185">Reference proteome</keyword>
<dbReference type="Gene3D" id="1.10.10.60">
    <property type="entry name" value="Homeodomain-like"/>
    <property type="match status" value="2"/>
</dbReference>
<accession>A0ABU4Z0D8</accession>
<proteinExistence type="predicted"/>
<comment type="caution">
    <text evidence="6">The sequence shown here is derived from an EMBL/GenBank/DDBJ whole genome shotgun (WGS) entry which is preliminary data.</text>
</comment>
<dbReference type="SMART" id="SM00342">
    <property type="entry name" value="HTH_ARAC"/>
    <property type="match status" value="1"/>
</dbReference>